<organism evidence="2 3">
    <name type="scientific">Mycetomoellerius zeteki</name>
    <dbReference type="NCBI Taxonomy" id="64791"/>
    <lineage>
        <taxon>Eukaryota</taxon>
        <taxon>Metazoa</taxon>
        <taxon>Ecdysozoa</taxon>
        <taxon>Arthropoda</taxon>
        <taxon>Hexapoda</taxon>
        <taxon>Insecta</taxon>
        <taxon>Pterygota</taxon>
        <taxon>Neoptera</taxon>
        <taxon>Endopterygota</taxon>
        <taxon>Hymenoptera</taxon>
        <taxon>Apocrita</taxon>
        <taxon>Aculeata</taxon>
        <taxon>Formicoidea</taxon>
        <taxon>Formicidae</taxon>
        <taxon>Myrmicinae</taxon>
        <taxon>Mycetomoellerius</taxon>
    </lineage>
</organism>
<feature type="non-terminal residue" evidence="2">
    <location>
        <position position="1"/>
    </location>
</feature>
<evidence type="ECO:0000256" key="1">
    <source>
        <dbReference type="SAM" id="Coils"/>
    </source>
</evidence>
<gene>
    <name evidence="2" type="ORF">ALC60_09465</name>
</gene>
<reference evidence="2 3" key="1">
    <citation type="submission" date="2015-09" db="EMBL/GenBank/DDBJ databases">
        <title>Trachymyrmex zeteki WGS genome.</title>
        <authorList>
            <person name="Nygaard S."/>
            <person name="Hu H."/>
            <person name="Boomsma J."/>
            <person name="Zhang G."/>
        </authorList>
    </citation>
    <scope>NUCLEOTIDE SEQUENCE [LARGE SCALE GENOMIC DNA]</scope>
    <source>
        <strain evidence="2">Tzet28-1</strain>
        <tissue evidence="2">Whole body</tissue>
    </source>
</reference>
<accession>A0A151WUN0</accession>
<proteinExistence type="predicted"/>
<keyword evidence="3" id="KW-1185">Reference proteome</keyword>
<dbReference type="EMBL" id="KQ982736">
    <property type="protein sequence ID" value="KYQ51467.1"/>
    <property type="molecule type" value="Genomic_DNA"/>
</dbReference>
<feature type="coiled-coil region" evidence="1">
    <location>
        <begin position="20"/>
        <end position="51"/>
    </location>
</feature>
<evidence type="ECO:0000313" key="2">
    <source>
        <dbReference type="EMBL" id="KYQ51467.1"/>
    </source>
</evidence>
<keyword evidence="1" id="KW-0175">Coiled coil</keyword>
<dbReference type="Proteomes" id="UP000075809">
    <property type="component" value="Unassembled WGS sequence"/>
</dbReference>
<sequence>SAYLGVAAPNWVDDLVANINEDVRHRLIDVNKNIENLNTQIENSVQQTLAQVHKTIEDLPRDGQGHLITTGNNVIINSVNGVTMIKIAKSGYTPNGVPYRNVTTDLNNGDYLYHDETFYNSTSNAMERIRWRQNLRNPGAQLEYLPNE</sequence>
<dbReference type="AlphaFoldDB" id="A0A151WUN0"/>
<protein>
    <submittedName>
        <fullName evidence="2">Uncharacterized protein</fullName>
    </submittedName>
</protein>
<evidence type="ECO:0000313" key="3">
    <source>
        <dbReference type="Proteomes" id="UP000075809"/>
    </source>
</evidence>
<name>A0A151WUN0_9HYME</name>